<feature type="chain" id="PRO_5035894522" description="Thioredoxin domain-containing protein" evidence="2">
    <location>
        <begin position="17"/>
        <end position="591"/>
    </location>
</feature>
<dbReference type="Proteomes" id="UP000692954">
    <property type="component" value="Unassembled WGS sequence"/>
</dbReference>
<dbReference type="EMBL" id="CAJJDN010000166">
    <property type="protein sequence ID" value="CAD8126271.1"/>
    <property type="molecule type" value="Genomic_DNA"/>
</dbReference>
<dbReference type="CDD" id="cd02961">
    <property type="entry name" value="PDI_a_family"/>
    <property type="match status" value="1"/>
</dbReference>
<dbReference type="PANTHER" id="PTHR18929">
    <property type="entry name" value="PROTEIN DISULFIDE ISOMERASE"/>
    <property type="match status" value="1"/>
</dbReference>
<feature type="signal peptide" evidence="2">
    <location>
        <begin position="1"/>
        <end position="16"/>
    </location>
</feature>
<dbReference type="PANTHER" id="PTHR18929:SF240">
    <property type="entry name" value="PROTEIN DISULFIDE-ISOMERASE"/>
    <property type="match status" value="1"/>
</dbReference>
<dbReference type="PROSITE" id="PS51352">
    <property type="entry name" value="THIOREDOXIN_2"/>
    <property type="match status" value="3"/>
</dbReference>
<dbReference type="GO" id="GO:0005783">
    <property type="term" value="C:endoplasmic reticulum"/>
    <property type="evidence" value="ECO:0007669"/>
    <property type="project" value="TreeGrafter"/>
</dbReference>
<evidence type="ECO:0000259" key="3">
    <source>
        <dbReference type="PROSITE" id="PS51352"/>
    </source>
</evidence>
<organism evidence="4 5">
    <name type="scientific">Paramecium sonneborni</name>
    <dbReference type="NCBI Taxonomy" id="65129"/>
    <lineage>
        <taxon>Eukaryota</taxon>
        <taxon>Sar</taxon>
        <taxon>Alveolata</taxon>
        <taxon>Ciliophora</taxon>
        <taxon>Intramacronucleata</taxon>
        <taxon>Oligohymenophorea</taxon>
        <taxon>Peniculida</taxon>
        <taxon>Parameciidae</taxon>
        <taxon>Paramecium</taxon>
    </lineage>
</organism>
<name>A0A8S1RDB8_9CILI</name>
<protein>
    <recommendedName>
        <fullName evidence="3">Thioredoxin domain-containing protein</fullName>
    </recommendedName>
</protein>
<dbReference type="GO" id="GO:0034976">
    <property type="term" value="P:response to endoplasmic reticulum stress"/>
    <property type="evidence" value="ECO:0007669"/>
    <property type="project" value="TreeGrafter"/>
</dbReference>
<dbReference type="FunFam" id="3.40.30.10:FF:000426">
    <property type="entry name" value="Putative Disulfide-isomerase A4"/>
    <property type="match status" value="1"/>
</dbReference>
<dbReference type="GO" id="GO:0006457">
    <property type="term" value="P:protein folding"/>
    <property type="evidence" value="ECO:0007669"/>
    <property type="project" value="TreeGrafter"/>
</dbReference>
<accession>A0A8S1RDB8</accession>
<evidence type="ECO:0000313" key="5">
    <source>
        <dbReference type="Proteomes" id="UP000692954"/>
    </source>
</evidence>
<evidence type="ECO:0000313" key="4">
    <source>
        <dbReference type="EMBL" id="CAD8126271.1"/>
    </source>
</evidence>
<feature type="domain" description="Thioredoxin" evidence="3">
    <location>
        <begin position="326"/>
        <end position="456"/>
    </location>
</feature>
<sequence length="591" mass="68331">MKFFLLLALTLVIIQTEQIPEIDGILQLSRRNFQQALDTHPRLLVKFYIDTCGYCQKMKPVFIQLAQRLKEYGFVLGEVNAQESKSLAAKHNANAYPTLKLFRNGESHDFINSSDSLEMLFEFALQHAYGPITKLYNQEEVDLFVKRSNIALLKYVNNQDDLSSLSLEHVQVRIGIIENDGLRYGYPYKYTLINKDIEKPLHYDGEINGLSEFISKKGYPLVFSLNEEEFMKAESDKIPLIGIAGQKNSVLHKRFKYVAEQYQNTTRFVIIDPKMDLCNRRFEYLIKQSPVIQNTIYYYDYETQKTTTTTFSDDSVGALKKVVESLIEEVTRPKREAQRLARLIKGDGQVHKLTTENFKEQVFDNHRHVFVKFYAPWCGHCQTLAPTFEKLAQELQRDDLVIAEVDHTANQFDEIPIEGYPTLYLFKQEGDNKTRKEYQGDRSLAGMKAFLERNIGKTQNEEIKIHEQSEIKNEGIVIELTSDNFDHIVLNSKQDVLVKFFAPWCGHCKAMAGSYKELANNLKDNNNILIAEMDWTTHQTSTVNIKGFPTLIFFKKGQDKPQQIQYESARTVEALTKFIDENSSFGKKEEL</sequence>
<dbReference type="Pfam" id="PF13848">
    <property type="entry name" value="Thioredoxin_6"/>
    <property type="match status" value="1"/>
</dbReference>
<feature type="domain" description="Thioredoxin" evidence="3">
    <location>
        <begin position="459"/>
        <end position="584"/>
    </location>
</feature>
<feature type="domain" description="Thioredoxin" evidence="3">
    <location>
        <begin position="7"/>
        <end position="130"/>
    </location>
</feature>
<dbReference type="InterPro" id="IPR017937">
    <property type="entry name" value="Thioredoxin_CS"/>
</dbReference>
<dbReference type="CDD" id="cd02995">
    <property type="entry name" value="PDI_a_PDI_a'_C"/>
    <property type="match status" value="1"/>
</dbReference>
<comment type="similarity">
    <text evidence="1">Belongs to the protein disulfide isomerase family.</text>
</comment>
<reference evidence="4" key="1">
    <citation type="submission" date="2021-01" db="EMBL/GenBank/DDBJ databases">
        <authorList>
            <consortium name="Genoscope - CEA"/>
            <person name="William W."/>
        </authorList>
    </citation>
    <scope>NUCLEOTIDE SEQUENCE</scope>
</reference>
<gene>
    <name evidence="4" type="ORF">PSON_ATCC_30995.1.T1660049</name>
</gene>
<proteinExistence type="inferred from homology"/>
<dbReference type="FunFam" id="3.40.30.10:FF:000223">
    <property type="entry name" value="protein disulfide-isomerase isoform X2"/>
    <property type="match status" value="2"/>
</dbReference>
<keyword evidence="5" id="KW-1185">Reference proteome</keyword>
<evidence type="ECO:0000256" key="1">
    <source>
        <dbReference type="ARBA" id="ARBA00006347"/>
    </source>
</evidence>
<dbReference type="Pfam" id="PF00085">
    <property type="entry name" value="Thioredoxin"/>
    <property type="match status" value="3"/>
</dbReference>
<dbReference type="AlphaFoldDB" id="A0A8S1RDB8"/>
<evidence type="ECO:0000256" key="2">
    <source>
        <dbReference type="SAM" id="SignalP"/>
    </source>
</evidence>
<dbReference type="PROSITE" id="PS00194">
    <property type="entry name" value="THIOREDOXIN_1"/>
    <property type="match status" value="3"/>
</dbReference>
<keyword evidence="2" id="KW-0732">Signal</keyword>
<dbReference type="InterPro" id="IPR013766">
    <property type="entry name" value="Thioredoxin_domain"/>
</dbReference>
<comment type="caution">
    <text evidence="4">The sequence shown here is derived from an EMBL/GenBank/DDBJ whole genome shotgun (WGS) entry which is preliminary data.</text>
</comment>
<dbReference type="GO" id="GO:0003756">
    <property type="term" value="F:protein disulfide isomerase activity"/>
    <property type="evidence" value="ECO:0007669"/>
    <property type="project" value="TreeGrafter"/>
</dbReference>
<dbReference type="OrthoDB" id="72053at2759"/>